<evidence type="ECO:0000256" key="1">
    <source>
        <dbReference type="ARBA" id="ARBA00022801"/>
    </source>
</evidence>
<dbReference type="Proteomes" id="UP000007963">
    <property type="component" value="Unassembled WGS sequence"/>
</dbReference>
<keyword evidence="1" id="KW-0378">Hydrolase</keyword>
<organism evidence="3 4">
    <name type="scientific">Aspergillus terreus (strain NIH 2624 / FGSC A1156)</name>
    <dbReference type="NCBI Taxonomy" id="341663"/>
    <lineage>
        <taxon>Eukaryota</taxon>
        <taxon>Fungi</taxon>
        <taxon>Dikarya</taxon>
        <taxon>Ascomycota</taxon>
        <taxon>Pezizomycotina</taxon>
        <taxon>Eurotiomycetes</taxon>
        <taxon>Eurotiomycetidae</taxon>
        <taxon>Eurotiales</taxon>
        <taxon>Aspergillaceae</taxon>
        <taxon>Aspergillus</taxon>
        <taxon>Aspergillus subgen. Circumdati</taxon>
    </lineage>
</organism>
<dbReference type="InterPro" id="IPR050300">
    <property type="entry name" value="GDXG_lipolytic_enzyme"/>
</dbReference>
<dbReference type="PANTHER" id="PTHR48081:SF11">
    <property type="entry name" value="ALPHA_BETA HYDROLASE FOLD-3 DOMAIN-CONTAINING PROTEIN-RELATED"/>
    <property type="match status" value="1"/>
</dbReference>
<dbReference type="HOGENOM" id="CLU_396879_0_0_1"/>
<evidence type="ECO:0000313" key="4">
    <source>
        <dbReference type="Proteomes" id="UP000007963"/>
    </source>
</evidence>
<dbReference type="Gene3D" id="3.40.50.1820">
    <property type="entry name" value="alpha/beta hydrolase"/>
    <property type="match status" value="1"/>
</dbReference>
<dbReference type="eggNOG" id="KOG4388">
    <property type="taxonomic scope" value="Eukaryota"/>
</dbReference>
<name>Q0CAY3_ASPTN</name>
<gene>
    <name evidence="3" type="ORF">ATEG_09151</name>
</gene>
<reference evidence="4" key="1">
    <citation type="submission" date="2005-09" db="EMBL/GenBank/DDBJ databases">
        <title>Annotation of the Aspergillus terreus NIH2624 genome.</title>
        <authorList>
            <person name="Birren B.W."/>
            <person name="Lander E.S."/>
            <person name="Galagan J.E."/>
            <person name="Nusbaum C."/>
            <person name="Devon K."/>
            <person name="Henn M."/>
            <person name="Ma L.-J."/>
            <person name="Jaffe D.B."/>
            <person name="Butler J."/>
            <person name="Alvarez P."/>
            <person name="Gnerre S."/>
            <person name="Grabherr M."/>
            <person name="Kleber M."/>
            <person name="Mauceli E.W."/>
            <person name="Brockman W."/>
            <person name="Rounsley S."/>
            <person name="Young S.K."/>
            <person name="LaButti K."/>
            <person name="Pushparaj V."/>
            <person name="DeCaprio D."/>
            <person name="Crawford M."/>
            <person name="Koehrsen M."/>
            <person name="Engels R."/>
            <person name="Montgomery P."/>
            <person name="Pearson M."/>
            <person name="Howarth C."/>
            <person name="Larson L."/>
            <person name="Luoma S."/>
            <person name="White J."/>
            <person name="Alvarado L."/>
            <person name="Kodira C.D."/>
            <person name="Zeng Q."/>
            <person name="Oleary S."/>
            <person name="Yandava C."/>
            <person name="Denning D.W."/>
            <person name="Nierman W.C."/>
            <person name="Milne T."/>
            <person name="Madden K."/>
        </authorList>
    </citation>
    <scope>NUCLEOTIDE SEQUENCE [LARGE SCALE GENOMIC DNA]</scope>
    <source>
        <strain evidence="4">NIH 2624 / FGSC A1156</strain>
    </source>
</reference>
<evidence type="ECO:0000313" key="3">
    <source>
        <dbReference type="EMBL" id="EAU30288.1"/>
    </source>
</evidence>
<dbReference type="OrthoDB" id="2152029at2759"/>
<accession>Q0CAY3</accession>
<feature type="domain" description="Alpha/beta hydrolase fold-3" evidence="2">
    <location>
        <begin position="130"/>
        <end position="356"/>
    </location>
</feature>
<proteinExistence type="predicted"/>
<dbReference type="EMBL" id="CH476607">
    <property type="protein sequence ID" value="EAU30288.1"/>
    <property type="molecule type" value="Genomic_DNA"/>
</dbReference>
<dbReference type="PANTHER" id="PTHR48081">
    <property type="entry name" value="AB HYDROLASE SUPERFAMILY PROTEIN C4A8.06C"/>
    <property type="match status" value="1"/>
</dbReference>
<dbReference type="SUPFAM" id="SSF53474">
    <property type="entry name" value="alpha/beta-Hydrolases"/>
    <property type="match status" value="1"/>
</dbReference>
<dbReference type="GeneID" id="4353856"/>
<dbReference type="Pfam" id="PF07859">
    <property type="entry name" value="Abhydrolase_3"/>
    <property type="match status" value="1"/>
</dbReference>
<dbReference type="AlphaFoldDB" id="Q0CAY3"/>
<dbReference type="STRING" id="341663.Q0CAY3"/>
<dbReference type="InterPro" id="IPR029058">
    <property type="entry name" value="AB_hydrolase_fold"/>
</dbReference>
<dbReference type="InterPro" id="IPR013094">
    <property type="entry name" value="AB_hydrolase_3"/>
</dbReference>
<dbReference type="VEuPathDB" id="FungiDB:ATEG_09151"/>
<sequence length="694" mass="77133">MDSLPDPNPPGTITAWDVVQTGITLCFRLPWTVFATLVRRWSPWSSYRPPPLKEHLFRHVMTCLGNHVPQSIWNRSFGDPTGASLLTSTRYSHLSKQFFRLVRKPEFSGYWFCRGLSVDPIDPRKADLVILHAHGGGYALGHPSASAPEHLLLAEILHRHGITTAIFSLDYTLSPTGKFPKQRDEILAAYDWLRGDMGVDSGRIVVMGDSAGGHLILTLLVGLHERELASNLQLGEKADKPAAAVLVSPWVNLYTSHPRFLELHWEERLFKLSLDTWCSTLFQGTPESIMRVYGNFAVAQAERGSWVDILPRRTWVSTGSEELAFRYDIEDFVDAAKHDGASVVLEVEQGKDHSWQCAEAFSQHARLLDVAMDVDDETVHDRDRAAPSTPEADLALGQPVEICRRQTVSHTEAQRHADDQIGAVGLLLEDLINDSLREEPTPIHRAPTMRHDRQKTVESRRIGEPSIRADAHIAELGVLLRHGQEGVRVERIDELFVEELAQRFPRDAPDKLPDEVALRLQVVARLRARGPPRLLLNEFLRRTRKIEQLGELQRGIPRGQPGAVAEEMADLDLVTAVTAKLGPVFGDRGVEIQLSAVGQEKNRQRHPGLGRRPDRHDGIFLPWFRLRGVGIPAPEVDDGLGADAHAERGADLVAGLHVLLEGIADGSKCRITGSVDFGHDEFVGADLTPGLKPG</sequence>
<dbReference type="RefSeq" id="XP_001217773.1">
    <property type="nucleotide sequence ID" value="XM_001217772.1"/>
</dbReference>
<protein>
    <recommendedName>
        <fullName evidence="2">Alpha/beta hydrolase fold-3 domain-containing protein</fullName>
    </recommendedName>
</protein>
<evidence type="ECO:0000259" key="2">
    <source>
        <dbReference type="Pfam" id="PF07859"/>
    </source>
</evidence>
<dbReference type="GO" id="GO:0016787">
    <property type="term" value="F:hydrolase activity"/>
    <property type="evidence" value="ECO:0007669"/>
    <property type="project" value="UniProtKB-KW"/>
</dbReference>